<dbReference type="SUPFAM" id="SSF52540">
    <property type="entry name" value="P-loop containing nucleoside triphosphate hydrolases"/>
    <property type="match status" value="1"/>
</dbReference>
<feature type="compositionally biased region" description="Low complexity" evidence="4">
    <location>
        <begin position="675"/>
        <end position="689"/>
    </location>
</feature>
<dbReference type="SUPFAM" id="SSF52058">
    <property type="entry name" value="L domain-like"/>
    <property type="match status" value="1"/>
</dbReference>
<dbReference type="InterPro" id="IPR008145">
    <property type="entry name" value="GK/Ca_channel_bsu"/>
</dbReference>
<dbReference type="PANTHER" id="PTHR23117">
    <property type="entry name" value="GUANYLATE KINASE-RELATED"/>
    <property type="match status" value="1"/>
</dbReference>
<dbReference type="PANTHER" id="PTHR23117:SF18">
    <property type="entry name" value="LEUCINE-RICH REPEAT AND GUANYLATE KINASE DOMAIN-CONTAINING PROTEIN"/>
    <property type="match status" value="1"/>
</dbReference>
<accession>A0A6P8S948</accession>
<keyword evidence="6" id="KW-1185">Reference proteome</keyword>
<dbReference type="InterPro" id="IPR008144">
    <property type="entry name" value="Guanylate_kin-like_dom"/>
</dbReference>
<sequence length="795" mass="88634">MTRSKKTDDPQAPRSYPGSDLQALRDWRAKDNVKGEMEDEFVGVLRAEAVAEGLSVLGRSGSGTEQAYLNLILQGGNLTNVQILSEYVYIQHLDLSYNNITDLSCISHMPYLIELNVSNNELDTYFDFKPPRNLKEVDFSFNQINEMKDLSAYKALTTLILDNNNIYEIRGLQNCRNLTFLSIAHNRIAEISGLTELPIKTLHLNNNEIVKIKGLESLRALESLDFSSNSIKSLEGLEGLDLLQTINLKDNQISDLSELSYIEDLPVLRELNLLNNPIQEHHDYWLTALFLLHRLTELDGMKIKTEEKITALNKHGAPPEVEAARDHMTNIMYSMTQPQKVFDSTLPSLDSPYPMLVLTGPQSCGKRELTHRLCRQFKDFFRYGPCHTTREPYFGEDKKFDYHFITEEAFDEMTISGKFIVTMKYYDHRYGLSRDTIESIAREGLACSTHMEMEGVKSLKNAYFEPRYILLVPMNKEKYEGALRRKGLFSRPEIELAVSRIDMYMQINQETPGFFDAVINVDDLDEAYAQLSRLIKEYLGLTDQMDSGVSRAASGDMAYPGLQESTTSLNSSLSATGRFGPIAATSEFLDSAARKYSARMSEKLLVQKSPMEEASLQRRHQAARQALVGKPPSAFTHLFERSIVTAPATLDPTSRYSMLPSGSIVSQDRSLLGASPETSSQESGSTSGLSMLSSAGVFSAESSAIFQTPIINIHGPEEDQVKSVILATEPELEGDQVGGIGSKAAVPPSRIESTIIRPSKTRKSSPARGPATSRPGSNKKPILPPIPSGRKMAKT</sequence>
<dbReference type="PROSITE" id="PS51450">
    <property type="entry name" value="LRR"/>
    <property type="match status" value="6"/>
</dbReference>
<dbReference type="FunFam" id="3.40.50.300:FF:000828">
    <property type="entry name" value="leucine-rich repeat and guanylate kinase domain-containing protein-like"/>
    <property type="match status" value="1"/>
</dbReference>
<dbReference type="Pfam" id="PF00625">
    <property type="entry name" value="Guanylate_kin"/>
    <property type="match status" value="1"/>
</dbReference>
<dbReference type="Gene3D" id="3.40.50.300">
    <property type="entry name" value="P-loop containing nucleotide triphosphate hydrolases"/>
    <property type="match status" value="1"/>
</dbReference>
<dbReference type="InterPro" id="IPR032675">
    <property type="entry name" value="LRR_dom_sf"/>
</dbReference>
<dbReference type="Gene3D" id="3.80.10.10">
    <property type="entry name" value="Ribonuclease Inhibitor"/>
    <property type="match status" value="2"/>
</dbReference>
<dbReference type="InterPro" id="IPR001611">
    <property type="entry name" value="Leu-rich_rpt"/>
</dbReference>
<reference evidence="7" key="1">
    <citation type="submission" date="2025-08" db="UniProtKB">
        <authorList>
            <consortium name="RefSeq"/>
        </authorList>
    </citation>
    <scope>IDENTIFICATION</scope>
</reference>
<dbReference type="Proteomes" id="UP000515159">
    <property type="component" value="Chromosome 9"/>
</dbReference>
<dbReference type="InterPro" id="IPR027417">
    <property type="entry name" value="P-loop_NTPase"/>
</dbReference>
<evidence type="ECO:0000256" key="3">
    <source>
        <dbReference type="ARBA" id="ARBA00022737"/>
    </source>
</evidence>
<name>A0A6P8S948_GEOSA</name>
<dbReference type="InParanoid" id="A0A6P8S948"/>
<evidence type="ECO:0000313" key="7">
    <source>
        <dbReference type="RefSeq" id="XP_033813433.1"/>
    </source>
</evidence>
<dbReference type="AlphaFoldDB" id="A0A6P8S948"/>
<proteinExistence type="predicted"/>
<dbReference type="OrthoDB" id="6334211at2759"/>
<keyword evidence="7" id="KW-0418">Kinase</keyword>
<dbReference type="Pfam" id="PF14580">
    <property type="entry name" value="LRR_9"/>
    <property type="match status" value="1"/>
</dbReference>
<evidence type="ECO:0000259" key="5">
    <source>
        <dbReference type="PROSITE" id="PS50052"/>
    </source>
</evidence>
<dbReference type="CDD" id="cd00071">
    <property type="entry name" value="GMPK"/>
    <property type="match status" value="1"/>
</dbReference>
<protein>
    <submittedName>
        <fullName evidence="7">Leucine-rich repeat and guanylate kinase domain-containing protein isoform X1</fullName>
    </submittedName>
</protein>
<evidence type="ECO:0000256" key="1">
    <source>
        <dbReference type="ARBA" id="ARBA00022614"/>
    </source>
</evidence>
<dbReference type="GO" id="GO:0004385">
    <property type="term" value="F:GMP kinase activity"/>
    <property type="evidence" value="ECO:0007669"/>
    <property type="project" value="TreeGrafter"/>
</dbReference>
<dbReference type="GO" id="GO:0005829">
    <property type="term" value="C:cytosol"/>
    <property type="evidence" value="ECO:0007669"/>
    <property type="project" value="TreeGrafter"/>
</dbReference>
<dbReference type="RefSeq" id="XP_033813433.1">
    <property type="nucleotide sequence ID" value="XM_033957542.1"/>
</dbReference>
<feature type="region of interest" description="Disordered" evidence="4">
    <location>
        <begin position="734"/>
        <end position="795"/>
    </location>
</feature>
<dbReference type="GeneID" id="117366314"/>
<evidence type="ECO:0000313" key="6">
    <source>
        <dbReference type="Proteomes" id="UP000515159"/>
    </source>
</evidence>
<keyword evidence="2" id="KW-0808">Transferase</keyword>
<gene>
    <name evidence="7" type="primary">LRGUK</name>
</gene>
<dbReference type="SMART" id="SM00072">
    <property type="entry name" value="GuKc"/>
    <property type="match status" value="1"/>
</dbReference>
<evidence type="ECO:0000256" key="4">
    <source>
        <dbReference type="SAM" id="MobiDB-lite"/>
    </source>
</evidence>
<feature type="region of interest" description="Disordered" evidence="4">
    <location>
        <begin position="667"/>
        <end position="689"/>
    </location>
</feature>
<dbReference type="InterPro" id="IPR025875">
    <property type="entry name" value="Leu-rich_rpt_4"/>
</dbReference>
<evidence type="ECO:0000256" key="2">
    <source>
        <dbReference type="ARBA" id="ARBA00022679"/>
    </source>
</evidence>
<dbReference type="FunFam" id="3.80.10.10:FF:000238">
    <property type="entry name" value="Leucine rich repeats and guanylate kinase domain containing"/>
    <property type="match status" value="1"/>
</dbReference>
<dbReference type="Pfam" id="PF12799">
    <property type="entry name" value="LRR_4"/>
    <property type="match status" value="1"/>
</dbReference>
<dbReference type="SMART" id="SM00365">
    <property type="entry name" value="LRR_SD22"/>
    <property type="match status" value="7"/>
</dbReference>
<dbReference type="KEGG" id="gsh:117366314"/>
<dbReference type="CTD" id="136332"/>
<feature type="domain" description="Guanylate kinase-like" evidence="5">
    <location>
        <begin position="353"/>
        <end position="536"/>
    </location>
</feature>
<organism evidence="6 7">
    <name type="scientific">Geotrypetes seraphini</name>
    <name type="common">Gaboon caecilian</name>
    <name type="synonym">Caecilia seraphini</name>
    <dbReference type="NCBI Taxonomy" id="260995"/>
    <lineage>
        <taxon>Eukaryota</taxon>
        <taxon>Metazoa</taxon>
        <taxon>Chordata</taxon>
        <taxon>Craniata</taxon>
        <taxon>Vertebrata</taxon>
        <taxon>Euteleostomi</taxon>
        <taxon>Amphibia</taxon>
        <taxon>Gymnophiona</taxon>
        <taxon>Geotrypetes</taxon>
    </lineage>
</organism>
<keyword evidence="3" id="KW-0677">Repeat</keyword>
<dbReference type="FunCoup" id="A0A6P8S948">
    <property type="interactions" value="104"/>
</dbReference>
<keyword evidence="1" id="KW-0433">Leucine-rich repeat</keyword>
<dbReference type="PROSITE" id="PS50052">
    <property type="entry name" value="GUANYLATE_KINASE_2"/>
    <property type="match status" value="1"/>
</dbReference>